<evidence type="ECO:0000313" key="2">
    <source>
        <dbReference type="EMBL" id="MBW0578544.1"/>
    </source>
</evidence>
<organism evidence="2 3">
    <name type="scientific">Austropuccinia psidii MF-1</name>
    <dbReference type="NCBI Taxonomy" id="1389203"/>
    <lineage>
        <taxon>Eukaryota</taxon>
        <taxon>Fungi</taxon>
        <taxon>Dikarya</taxon>
        <taxon>Basidiomycota</taxon>
        <taxon>Pucciniomycotina</taxon>
        <taxon>Pucciniomycetes</taxon>
        <taxon>Pucciniales</taxon>
        <taxon>Sphaerophragmiaceae</taxon>
        <taxon>Austropuccinia</taxon>
    </lineage>
</organism>
<feature type="compositionally biased region" description="Pro residues" evidence="1">
    <location>
        <begin position="47"/>
        <end position="56"/>
    </location>
</feature>
<dbReference type="EMBL" id="AVOT02102998">
    <property type="protein sequence ID" value="MBW0578544.1"/>
    <property type="molecule type" value="Genomic_DNA"/>
</dbReference>
<name>A0A9Q3KEY0_9BASI</name>
<keyword evidence="3" id="KW-1185">Reference proteome</keyword>
<gene>
    <name evidence="2" type="ORF">O181_118259</name>
</gene>
<evidence type="ECO:0000313" key="3">
    <source>
        <dbReference type="Proteomes" id="UP000765509"/>
    </source>
</evidence>
<evidence type="ECO:0000256" key="1">
    <source>
        <dbReference type="SAM" id="MobiDB-lite"/>
    </source>
</evidence>
<accession>A0A9Q3KEY0</accession>
<dbReference type="AlphaFoldDB" id="A0A9Q3KEY0"/>
<dbReference type="Proteomes" id="UP000765509">
    <property type="component" value="Unassembled WGS sequence"/>
</dbReference>
<proteinExistence type="predicted"/>
<comment type="caution">
    <text evidence="2">The sequence shown here is derived from an EMBL/GenBank/DDBJ whole genome shotgun (WGS) entry which is preliminary data.</text>
</comment>
<reference evidence="2" key="1">
    <citation type="submission" date="2021-03" db="EMBL/GenBank/DDBJ databases">
        <title>Draft genome sequence of rust myrtle Austropuccinia psidii MF-1, a brazilian biotype.</title>
        <authorList>
            <person name="Quecine M.C."/>
            <person name="Pachon D.M.R."/>
            <person name="Bonatelli M.L."/>
            <person name="Correr F.H."/>
            <person name="Franceschini L.M."/>
            <person name="Leite T.F."/>
            <person name="Margarido G.R.A."/>
            <person name="Almeida C.A."/>
            <person name="Ferrarezi J.A."/>
            <person name="Labate C.A."/>
        </authorList>
    </citation>
    <scope>NUCLEOTIDE SEQUENCE</scope>
    <source>
        <strain evidence="2">MF-1</strain>
    </source>
</reference>
<feature type="region of interest" description="Disordered" evidence="1">
    <location>
        <begin position="1"/>
        <end position="80"/>
    </location>
</feature>
<sequence length="171" mass="18845">MPQNLVNSTEFHEQTTSAPESGSEISDMVSSHELGIELESLAYESNPDPPALPESQPPSSHKPNFKSYEKEKTVESCAPTEDAGQDDIIFSGDVGIISKEQFVSNIAQTIPRLKKIQNGSKTPDYVHKTIAEAMSLVKMELNHKYITNSIQKRKNGCLQYMGRFGGGRIST</sequence>
<protein>
    <submittedName>
        <fullName evidence="2">Uncharacterized protein</fullName>
    </submittedName>
</protein>
<dbReference type="OrthoDB" id="2518550at2759"/>
<feature type="compositionally biased region" description="Polar residues" evidence="1">
    <location>
        <begin position="1"/>
        <end position="24"/>
    </location>
</feature>